<feature type="region of interest" description="Disordered" evidence="1">
    <location>
        <begin position="1"/>
        <end position="21"/>
    </location>
</feature>
<evidence type="ECO:0000313" key="4">
    <source>
        <dbReference type="Proteomes" id="UP000642125"/>
    </source>
</evidence>
<accession>A0A919PGQ2</accession>
<dbReference type="Gene3D" id="3.50.50.60">
    <property type="entry name" value="FAD/NAD(P)-binding domain"/>
    <property type="match status" value="1"/>
</dbReference>
<dbReference type="Gene3D" id="3.30.9.10">
    <property type="entry name" value="D-Amino Acid Oxidase, subunit A, domain 2"/>
    <property type="match status" value="1"/>
</dbReference>
<feature type="domain" description="FAD dependent oxidoreductase" evidence="2">
    <location>
        <begin position="60"/>
        <end position="405"/>
    </location>
</feature>
<dbReference type="AlphaFoldDB" id="A0A919PGQ2"/>
<sequence length="476" mass="47181">MDGAREAGPADGGTTHDGWATTLRWSTGGDLASTSLWFDQAEADDHRPARDPLDGDTTADVVVVGAGLTGLWTAYYLLEADPALDVLVLDQGVAGQGASGRTGGWYGAGSPAAAGRIAAAHGAQAARSARAALRDAVVEVGGVAAAELVDADVAVGGLLTVARTPAQLTRLTADAAAAESFGDEVEVLSAEQVAEHAAVAGALGGTLDPDAGRLQPVRLVRGLVDVLTAHGARVVEGTRALRLSPGAVVTDQGTVRAPGVARTTGGGPAAGARHAIATEPLAPDVWAALGLRRGTVLADGGHRPVRALRTADDRLVLSLRTGRAPAAPSGRDLGAVFRLHAALVGLLPAGAHLAVTHAWSTAVAGAPDGVPALGLDADAGLAWADGAGDDGIAAGNLAGRTLADLLTGSDTALTRLPWVTRGAAPGGAAPLAPGATGGRLGGRLAAAAREAAVALADREERLTGRPSRLARAAAGR</sequence>
<dbReference type="InterPro" id="IPR036188">
    <property type="entry name" value="FAD/NAD-bd_sf"/>
</dbReference>
<keyword evidence="4" id="KW-1185">Reference proteome</keyword>
<evidence type="ECO:0000256" key="1">
    <source>
        <dbReference type="SAM" id="MobiDB-lite"/>
    </source>
</evidence>
<comment type="caution">
    <text evidence="3">The sequence shown here is derived from an EMBL/GenBank/DDBJ whole genome shotgun (WGS) entry which is preliminary data.</text>
</comment>
<name>A0A919PGQ2_9CELL</name>
<evidence type="ECO:0000259" key="2">
    <source>
        <dbReference type="Pfam" id="PF01266"/>
    </source>
</evidence>
<dbReference type="PANTHER" id="PTHR13847:SF285">
    <property type="entry name" value="FAD DEPENDENT OXIDOREDUCTASE DOMAIN-CONTAINING PROTEIN"/>
    <property type="match status" value="1"/>
</dbReference>
<dbReference type="Pfam" id="PF01266">
    <property type="entry name" value="DAO"/>
    <property type="match status" value="1"/>
</dbReference>
<dbReference type="GO" id="GO:0005737">
    <property type="term" value="C:cytoplasm"/>
    <property type="evidence" value="ECO:0007669"/>
    <property type="project" value="TreeGrafter"/>
</dbReference>
<dbReference type="EMBL" id="BONO01000030">
    <property type="protein sequence ID" value="GIG37847.1"/>
    <property type="molecule type" value="Genomic_DNA"/>
</dbReference>
<dbReference type="PANTHER" id="PTHR13847">
    <property type="entry name" value="SARCOSINE DEHYDROGENASE-RELATED"/>
    <property type="match status" value="1"/>
</dbReference>
<evidence type="ECO:0000313" key="3">
    <source>
        <dbReference type="EMBL" id="GIG37847.1"/>
    </source>
</evidence>
<dbReference type="SUPFAM" id="SSF51905">
    <property type="entry name" value="FAD/NAD(P)-binding domain"/>
    <property type="match status" value="1"/>
</dbReference>
<organism evidence="3 4">
    <name type="scientific">Cellulomonas pakistanensis</name>
    <dbReference type="NCBI Taxonomy" id="992287"/>
    <lineage>
        <taxon>Bacteria</taxon>
        <taxon>Bacillati</taxon>
        <taxon>Actinomycetota</taxon>
        <taxon>Actinomycetes</taxon>
        <taxon>Micrococcales</taxon>
        <taxon>Cellulomonadaceae</taxon>
        <taxon>Cellulomonas</taxon>
    </lineage>
</organism>
<protein>
    <submittedName>
        <fullName evidence="3">FAD-dependent oxidoreductase</fullName>
    </submittedName>
</protein>
<proteinExistence type="predicted"/>
<reference evidence="3" key="1">
    <citation type="submission" date="2021-01" db="EMBL/GenBank/DDBJ databases">
        <title>Whole genome shotgun sequence of Cellulomonas pakistanensis NBRC 110800.</title>
        <authorList>
            <person name="Komaki H."/>
            <person name="Tamura T."/>
        </authorList>
    </citation>
    <scope>NUCLEOTIDE SEQUENCE</scope>
    <source>
        <strain evidence="3">NBRC 110800</strain>
    </source>
</reference>
<dbReference type="RefSeq" id="WP_239068857.1">
    <property type="nucleotide sequence ID" value="NZ_BONO01000030.1"/>
</dbReference>
<dbReference type="InterPro" id="IPR006076">
    <property type="entry name" value="FAD-dep_OxRdtase"/>
</dbReference>
<gene>
    <name evidence="3" type="ORF">Cpa01nite_32280</name>
</gene>
<dbReference type="Proteomes" id="UP000642125">
    <property type="component" value="Unassembled WGS sequence"/>
</dbReference>